<name>A0ABS6TDG9_9ENTE</name>
<evidence type="ECO:0000259" key="4">
    <source>
        <dbReference type="PROSITE" id="PS50949"/>
    </source>
</evidence>
<evidence type="ECO:0000256" key="1">
    <source>
        <dbReference type="ARBA" id="ARBA00023015"/>
    </source>
</evidence>
<dbReference type="CDD" id="cd07377">
    <property type="entry name" value="WHTH_GntR"/>
    <property type="match status" value="1"/>
</dbReference>
<keyword evidence="2" id="KW-0238">DNA-binding</keyword>
<evidence type="ECO:0000256" key="3">
    <source>
        <dbReference type="ARBA" id="ARBA00023163"/>
    </source>
</evidence>
<dbReference type="SMART" id="SM00345">
    <property type="entry name" value="HTH_GNTR"/>
    <property type="match status" value="1"/>
</dbReference>
<dbReference type="RefSeq" id="WP_218325989.1">
    <property type="nucleotide sequence ID" value="NZ_JAHUZB010000003.1"/>
</dbReference>
<keyword evidence="6" id="KW-1185">Reference proteome</keyword>
<evidence type="ECO:0000256" key="2">
    <source>
        <dbReference type="ARBA" id="ARBA00023125"/>
    </source>
</evidence>
<gene>
    <name evidence="5" type="ORF">KUA55_09675</name>
</gene>
<keyword evidence="3" id="KW-0804">Transcription</keyword>
<evidence type="ECO:0000313" key="6">
    <source>
        <dbReference type="Proteomes" id="UP000774130"/>
    </source>
</evidence>
<sequence length="236" mass="27721">MKEPKYLKIKKDLLQKIENGIFKSGDKFYTETEIKNLYNVSSITAIRAVQELANEGYLERYQGKGTFVSRSKKRTIVEFTDLEVFAGMEETVSVLEVTEMNNQEIKDKLKLAKDETYYKIVRLRKAGNIPYILQNSFIPSKFIKPNFPSNTYFDSIYQRFKEDFGINLYETHAIETNEFCSKISPDTMQLLELKETDGCILQVKTNDNGEDEVYEYVESYKHCEYYKIQIETVQRQ</sequence>
<dbReference type="EMBL" id="JAHUZB010000003">
    <property type="protein sequence ID" value="MBV7390951.1"/>
    <property type="molecule type" value="Genomic_DNA"/>
</dbReference>
<dbReference type="Proteomes" id="UP000774130">
    <property type="component" value="Unassembled WGS sequence"/>
</dbReference>
<comment type="caution">
    <text evidence="5">The sequence shown here is derived from an EMBL/GenBank/DDBJ whole genome shotgun (WGS) entry which is preliminary data.</text>
</comment>
<keyword evidence="1" id="KW-0805">Transcription regulation</keyword>
<protein>
    <submittedName>
        <fullName evidence="5">GntR family transcriptional regulator</fullName>
    </submittedName>
</protein>
<proteinExistence type="predicted"/>
<organism evidence="5 6">
    <name type="scientific">Enterococcus alishanensis</name>
    <dbReference type="NCBI Taxonomy" id="1303817"/>
    <lineage>
        <taxon>Bacteria</taxon>
        <taxon>Bacillati</taxon>
        <taxon>Bacillota</taxon>
        <taxon>Bacilli</taxon>
        <taxon>Lactobacillales</taxon>
        <taxon>Enterococcaceae</taxon>
        <taxon>Enterococcus</taxon>
    </lineage>
</organism>
<accession>A0ABS6TDG9</accession>
<reference evidence="5 6" key="1">
    <citation type="submission" date="2021-06" db="EMBL/GenBank/DDBJ databases">
        <title>Enterococcus alishanensis sp. nov., a novel lactic acid bacterium isolated from fresh coffee beans.</title>
        <authorList>
            <person name="Chen Y.-S."/>
        </authorList>
    </citation>
    <scope>NUCLEOTIDE SEQUENCE [LARGE SCALE GENOMIC DNA]</scope>
    <source>
        <strain evidence="5 6">ALS3</strain>
    </source>
</reference>
<dbReference type="PROSITE" id="PS50949">
    <property type="entry name" value="HTH_GNTR"/>
    <property type="match status" value="1"/>
</dbReference>
<dbReference type="PANTHER" id="PTHR44846:SF17">
    <property type="entry name" value="GNTR-FAMILY TRANSCRIPTIONAL REGULATOR"/>
    <property type="match status" value="1"/>
</dbReference>
<feature type="domain" description="HTH gntR-type" evidence="4">
    <location>
        <begin position="3"/>
        <end position="71"/>
    </location>
</feature>
<dbReference type="InterPro" id="IPR011663">
    <property type="entry name" value="UTRA"/>
</dbReference>
<dbReference type="InterPro" id="IPR050679">
    <property type="entry name" value="Bact_HTH_transcr_reg"/>
</dbReference>
<dbReference type="SMART" id="SM00866">
    <property type="entry name" value="UTRA"/>
    <property type="match status" value="1"/>
</dbReference>
<evidence type="ECO:0000313" key="5">
    <source>
        <dbReference type="EMBL" id="MBV7390951.1"/>
    </source>
</evidence>
<dbReference type="InterPro" id="IPR000524">
    <property type="entry name" value="Tscrpt_reg_HTH_GntR"/>
</dbReference>
<dbReference type="PANTHER" id="PTHR44846">
    <property type="entry name" value="MANNOSYL-D-GLYCERATE TRANSPORT/METABOLISM SYSTEM REPRESSOR MNGR-RELATED"/>
    <property type="match status" value="1"/>
</dbReference>
<dbReference type="Pfam" id="PF07702">
    <property type="entry name" value="UTRA"/>
    <property type="match status" value="1"/>
</dbReference>
<dbReference type="Pfam" id="PF00392">
    <property type="entry name" value="GntR"/>
    <property type="match status" value="1"/>
</dbReference>